<evidence type="ECO:0000259" key="5">
    <source>
        <dbReference type="PROSITE" id="PS50835"/>
    </source>
</evidence>
<dbReference type="Ensembl" id="ENSNMLT00000047667.1">
    <property type="protein sequence ID" value="ENSNMLP00000042925.1"/>
    <property type="gene ID" value="ENSNMLG00000026120.1"/>
</dbReference>
<dbReference type="InterPro" id="IPR003599">
    <property type="entry name" value="Ig_sub"/>
</dbReference>
<dbReference type="Proteomes" id="UP000694523">
    <property type="component" value="Unplaced"/>
</dbReference>
<accession>A0A8C6UXB2</accession>
<keyword evidence="2" id="KW-0963">Cytoplasm</keyword>
<dbReference type="FunFam" id="2.60.40.10:FF:000425">
    <property type="entry name" value="Myosin light chain kinase"/>
    <property type="match status" value="1"/>
</dbReference>
<evidence type="ECO:0000256" key="1">
    <source>
        <dbReference type="ARBA" id="ARBA00004496"/>
    </source>
</evidence>
<evidence type="ECO:0000256" key="2">
    <source>
        <dbReference type="ARBA" id="ARBA00022490"/>
    </source>
</evidence>
<dbReference type="InterPro" id="IPR013783">
    <property type="entry name" value="Ig-like_fold"/>
</dbReference>
<comment type="subcellular location">
    <subcellularLocation>
        <location evidence="1">Cytoplasm</location>
    </subcellularLocation>
</comment>
<name>A0A8C6UXB2_9GOBI</name>
<dbReference type="InterPro" id="IPR036179">
    <property type="entry name" value="Ig-like_dom_sf"/>
</dbReference>
<dbReference type="PROSITE" id="PS50835">
    <property type="entry name" value="IG_LIKE"/>
    <property type="match status" value="3"/>
</dbReference>
<dbReference type="Pfam" id="PF13927">
    <property type="entry name" value="Ig_3"/>
    <property type="match status" value="1"/>
</dbReference>
<dbReference type="FunFam" id="2.60.40.10:FF:000714">
    <property type="entry name" value="Titin novex-3"/>
    <property type="match status" value="2"/>
</dbReference>
<protein>
    <recommendedName>
        <fullName evidence="5">Ig-like domain-containing protein</fullName>
    </recommendedName>
</protein>
<reference evidence="6" key="2">
    <citation type="submission" date="2025-09" db="UniProtKB">
        <authorList>
            <consortium name="Ensembl"/>
        </authorList>
    </citation>
    <scope>IDENTIFICATION</scope>
</reference>
<dbReference type="AlphaFoldDB" id="A0A8C6UXB2"/>
<keyword evidence="3" id="KW-0393">Immunoglobulin domain</keyword>
<dbReference type="SMART" id="SM00409">
    <property type="entry name" value="IG"/>
    <property type="match status" value="3"/>
</dbReference>
<dbReference type="Gene3D" id="2.60.40.10">
    <property type="entry name" value="Immunoglobulins"/>
    <property type="match status" value="3"/>
</dbReference>
<dbReference type="SUPFAM" id="SSF48726">
    <property type="entry name" value="Immunoglobulin"/>
    <property type="match status" value="3"/>
</dbReference>
<evidence type="ECO:0000313" key="6">
    <source>
        <dbReference type="Ensembl" id="ENSNMLP00000042925.1"/>
    </source>
</evidence>
<dbReference type="InterPro" id="IPR003598">
    <property type="entry name" value="Ig_sub2"/>
</dbReference>
<feature type="domain" description="Ig-like" evidence="5">
    <location>
        <begin position="31"/>
        <end position="120"/>
    </location>
</feature>
<evidence type="ECO:0000256" key="4">
    <source>
        <dbReference type="SAM" id="MobiDB-lite"/>
    </source>
</evidence>
<feature type="domain" description="Ig-like" evidence="5">
    <location>
        <begin position="251"/>
        <end position="341"/>
    </location>
</feature>
<dbReference type="PANTHER" id="PTHR47633">
    <property type="entry name" value="IMMUNOGLOBULIN"/>
    <property type="match status" value="1"/>
</dbReference>
<organism evidence="6 7">
    <name type="scientific">Neogobius melanostomus</name>
    <name type="common">round goby</name>
    <dbReference type="NCBI Taxonomy" id="47308"/>
    <lineage>
        <taxon>Eukaryota</taxon>
        <taxon>Metazoa</taxon>
        <taxon>Chordata</taxon>
        <taxon>Craniata</taxon>
        <taxon>Vertebrata</taxon>
        <taxon>Euteleostomi</taxon>
        <taxon>Actinopterygii</taxon>
        <taxon>Neopterygii</taxon>
        <taxon>Teleostei</taxon>
        <taxon>Neoteleostei</taxon>
        <taxon>Acanthomorphata</taxon>
        <taxon>Gobiaria</taxon>
        <taxon>Gobiiformes</taxon>
        <taxon>Gobioidei</taxon>
        <taxon>Gobiidae</taxon>
        <taxon>Benthophilinae</taxon>
        <taxon>Neogobiini</taxon>
        <taxon>Neogobius</taxon>
    </lineage>
</organism>
<sequence>RPAPPPACSRKVRFQLSVVEIRFMQEVETPPNFTSTVKNYRIRAGMGATFHCQAQGNPRPKITWYKDGQRLRPSDRYQMDVLSDGRASLRLPAVSADDQGVYSAMASSASGNAVCSGKLYVEAETRPGPHMSPARSPSRSPGRSPARRLDETDEAALERLYKPVFVMKPASARCSEGQTARFDLKVVGRPMPETYWFHNGQQVVSDYTHKIVVKEDGTQSLIIAPSTPQDSGEWTVVAQNRAGRNSLSVTLQVVRHMTPLEVTAGKPIRFSVRVGGLPPPQVTWYRESVSLDLSDKVKFLHDADEHTLLLLDVTPDDSGLYSAEARNDYGEATSSAQLTVTGEYSVTLRSVYPSLSLSDPASLNPASLNPASLNPASLRRPLRLLVPECPRAPRLG</sequence>
<dbReference type="Pfam" id="PF07679">
    <property type="entry name" value="I-set"/>
    <property type="match status" value="2"/>
</dbReference>
<dbReference type="GO" id="GO:0005737">
    <property type="term" value="C:cytoplasm"/>
    <property type="evidence" value="ECO:0007669"/>
    <property type="project" value="UniProtKB-SubCell"/>
</dbReference>
<evidence type="ECO:0000313" key="7">
    <source>
        <dbReference type="Proteomes" id="UP000694523"/>
    </source>
</evidence>
<feature type="region of interest" description="Disordered" evidence="4">
    <location>
        <begin position="124"/>
        <end position="150"/>
    </location>
</feature>
<dbReference type="InterPro" id="IPR013098">
    <property type="entry name" value="Ig_I-set"/>
</dbReference>
<feature type="compositionally biased region" description="Low complexity" evidence="4">
    <location>
        <begin position="132"/>
        <end position="144"/>
    </location>
</feature>
<reference evidence="6" key="1">
    <citation type="submission" date="2025-08" db="UniProtKB">
        <authorList>
            <consortium name="Ensembl"/>
        </authorList>
    </citation>
    <scope>IDENTIFICATION</scope>
</reference>
<feature type="domain" description="Ig-like" evidence="5">
    <location>
        <begin position="163"/>
        <end position="250"/>
    </location>
</feature>
<evidence type="ECO:0000256" key="3">
    <source>
        <dbReference type="ARBA" id="ARBA00023319"/>
    </source>
</evidence>
<keyword evidence="7" id="KW-1185">Reference proteome</keyword>
<dbReference type="InterPro" id="IPR007110">
    <property type="entry name" value="Ig-like_dom"/>
</dbReference>
<proteinExistence type="predicted"/>
<dbReference type="SMART" id="SM00408">
    <property type="entry name" value="IGc2"/>
    <property type="match status" value="3"/>
</dbReference>